<organism evidence="3 4">
    <name type="scientific">Clostridium lapidicellarium</name>
    <dbReference type="NCBI Taxonomy" id="3240931"/>
    <lineage>
        <taxon>Bacteria</taxon>
        <taxon>Bacillati</taxon>
        <taxon>Bacillota</taxon>
        <taxon>Clostridia</taxon>
        <taxon>Eubacteriales</taxon>
        <taxon>Clostridiaceae</taxon>
        <taxon>Clostridium</taxon>
    </lineage>
</organism>
<keyword evidence="4" id="KW-1185">Reference proteome</keyword>
<dbReference type="PANTHER" id="PTHR43709">
    <property type="entry name" value="ACONITATE ISOMERASE-RELATED"/>
    <property type="match status" value="1"/>
</dbReference>
<name>A0ABV4DYI9_9CLOT</name>
<dbReference type="GO" id="GO:0016853">
    <property type="term" value="F:isomerase activity"/>
    <property type="evidence" value="ECO:0007669"/>
    <property type="project" value="UniProtKB-KW"/>
</dbReference>
<sequence length="374" mass="40937">MYMKKYPCVYMRGGTSKAVFFHEKDLPKDKALWNEIFLKVMGTPDIKQIDGMGGTVSSTSKVAVISPSNHQGVDVDYNFFQVDIVIPRVDNSANCGNISSAVGPFAIDEGLVEAVEPITVVRVLNTNTNKIIEEHVRVKNGKAMVHGDEIIKGVPGTGSRIDMYFEKPAGAVTEKLFPTGSKRDMLNIPGYDPIEVTIIDCANPVVFFKAEDIGIKGTELVELNSNKDIMEHIERIRSISAQKIGFVQNWEDARKTSTSIPKVSIISKPQNYVDMDGNIVKAGDMDICCRAVSVGKIHKAYPMTVAIATGSAVKIKGTIVNNLINPKEDQNIIAIGHSSGITKVDMKIDGEEVIKGGVTRTARRIMDGYVYVRD</sequence>
<dbReference type="RefSeq" id="WP_369869044.1">
    <property type="nucleotide sequence ID" value="NZ_JBGFFE010000013.1"/>
</dbReference>
<evidence type="ECO:0000313" key="4">
    <source>
        <dbReference type="Proteomes" id="UP001565220"/>
    </source>
</evidence>
<evidence type="ECO:0000313" key="3">
    <source>
        <dbReference type="EMBL" id="MEY8763962.1"/>
    </source>
</evidence>
<dbReference type="Gene3D" id="3.10.310.10">
    <property type="entry name" value="Diaminopimelate Epimerase, Chain A, domain 1"/>
    <property type="match status" value="2"/>
</dbReference>
<dbReference type="SUPFAM" id="SSF54506">
    <property type="entry name" value="Diaminopimelate epimerase-like"/>
    <property type="match status" value="2"/>
</dbReference>
<evidence type="ECO:0000256" key="2">
    <source>
        <dbReference type="ARBA" id="ARBA00023235"/>
    </source>
</evidence>
<dbReference type="PANTHER" id="PTHR43709:SF2">
    <property type="entry name" value="DUF453 DOMAIN PROTEIN (AFU_ORTHOLOGUE AFUA_6G00360)"/>
    <property type="match status" value="1"/>
</dbReference>
<dbReference type="Proteomes" id="UP001565220">
    <property type="component" value="Unassembled WGS sequence"/>
</dbReference>
<comment type="similarity">
    <text evidence="1">Belongs to the PrpF family.</text>
</comment>
<evidence type="ECO:0000256" key="1">
    <source>
        <dbReference type="ARBA" id="ARBA00007673"/>
    </source>
</evidence>
<proteinExistence type="inferred from homology"/>
<dbReference type="EMBL" id="JBGFFE010000013">
    <property type="protein sequence ID" value="MEY8763962.1"/>
    <property type="molecule type" value="Genomic_DNA"/>
</dbReference>
<protein>
    <submittedName>
        <fullName evidence="3">2-methylaconitate cis-trans isomerase PrpF family protein</fullName>
    </submittedName>
</protein>
<keyword evidence="2 3" id="KW-0413">Isomerase</keyword>
<reference evidence="3 4" key="1">
    <citation type="submission" date="2024-08" db="EMBL/GenBank/DDBJ databases">
        <title>Clostridium lapicellarii sp. nov., and Clostridium renhuaiense sp. nov., two species isolated from the mud in a fermentation cellar used for producing sauce-flavour Chinese liquors.</title>
        <authorList>
            <person name="Yang F."/>
            <person name="Wang H."/>
            <person name="Chen L.Q."/>
            <person name="Zhou N."/>
            <person name="Lu J.J."/>
            <person name="Pu X.X."/>
            <person name="Wan B."/>
            <person name="Wang L."/>
            <person name="Liu S.J."/>
        </authorList>
    </citation>
    <scope>NUCLEOTIDE SEQUENCE [LARGE SCALE GENOMIC DNA]</scope>
    <source>
        <strain evidence="3 4">MT-113</strain>
    </source>
</reference>
<accession>A0ABV4DYI9</accession>
<dbReference type="InterPro" id="IPR007400">
    <property type="entry name" value="PrpF-like"/>
</dbReference>
<dbReference type="Pfam" id="PF04303">
    <property type="entry name" value="PrpF"/>
    <property type="match status" value="1"/>
</dbReference>
<gene>
    <name evidence="3" type="ORF">AB8S09_09985</name>
</gene>
<comment type="caution">
    <text evidence="3">The sequence shown here is derived from an EMBL/GenBank/DDBJ whole genome shotgun (WGS) entry which is preliminary data.</text>
</comment>